<keyword evidence="4" id="KW-0479">Metal-binding</keyword>
<keyword evidence="6" id="KW-0833">Ubl conjugation pathway</keyword>
<proteinExistence type="predicted"/>
<protein>
    <submittedName>
        <fullName evidence="10">RING-H2 zinc finger</fullName>
    </submittedName>
</protein>
<dbReference type="SUPFAM" id="SSF57850">
    <property type="entry name" value="RING/U-box"/>
    <property type="match status" value="1"/>
</dbReference>
<keyword evidence="3" id="KW-0963">Cytoplasm</keyword>
<evidence type="ECO:0000256" key="2">
    <source>
        <dbReference type="ARBA" id="ARBA00004906"/>
    </source>
</evidence>
<evidence type="ECO:0000256" key="5">
    <source>
        <dbReference type="ARBA" id="ARBA00022771"/>
    </source>
</evidence>
<dbReference type="InterPro" id="IPR013083">
    <property type="entry name" value="Znf_RING/FYVE/PHD"/>
</dbReference>
<dbReference type="Pfam" id="PF12678">
    <property type="entry name" value="zf-rbx1"/>
    <property type="match status" value="1"/>
</dbReference>
<comment type="pathway">
    <text evidence="2">Protein modification; protein ubiquitination.</text>
</comment>
<dbReference type="PROSITE" id="PS50089">
    <property type="entry name" value="ZF_RING_2"/>
    <property type="match status" value="1"/>
</dbReference>
<dbReference type="SMART" id="SM00184">
    <property type="entry name" value="RING"/>
    <property type="match status" value="1"/>
</dbReference>
<evidence type="ECO:0000256" key="4">
    <source>
        <dbReference type="ARBA" id="ARBA00022723"/>
    </source>
</evidence>
<evidence type="ECO:0000256" key="1">
    <source>
        <dbReference type="ARBA" id="ARBA00004496"/>
    </source>
</evidence>
<keyword evidence="7" id="KW-0862">Zinc</keyword>
<evidence type="ECO:0000313" key="10">
    <source>
        <dbReference type="EMBL" id="ARF11577.1"/>
    </source>
</evidence>
<gene>
    <name evidence="10" type="ORF">Klosneuvirus_2_13</name>
</gene>
<name>A0A1V0SIM4_9VIRU</name>
<reference evidence="10" key="1">
    <citation type="journal article" date="2017" name="Science">
        <title>Giant viruses with an expanded complement of translation system components.</title>
        <authorList>
            <person name="Schulz F."/>
            <person name="Yutin N."/>
            <person name="Ivanova N.N."/>
            <person name="Ortega D.R."/>
            <person name="Lee T.K."/>
            <person name="Vierheilig J."/>
            <person name="Daims H."/>
            <person name="Horn M."/>
            <person name="Wagner M."/>
            <person name="Jensen G.J."/>
            <person name="Kyrpides N.C."/>
            <person name="Koonin E.V."/>
            <person name="Woyke T."/>
        </authorList>
    </citation>
    <scope>NUCLEOTIDE SEQUENCE</scope>
    <source>
        <strain evidence="10">KNV1</strain>
    </source>
</reference>
<dbReference type="PANTHER" id="PTHR11210">
    <property type="entry name" value="RING BOX"/>
    <property type="match status" value="1"/>
</dbReference>
<dbReference type="GO" id="GO:0008270">
    <property type="term" value="F:zinc ion binding"/>
    <property type="evidence" value="ECO:0007669"/>
    <property type="project" value="UniProtKB-KW"/>
</dbReference>
<feature type="domain" description="RING-type" evidence="9">
    <location>
        <begin position="41"/>
        <end position="89"/>
    </location>
</feature>
<sequence length="114" mass="13156">MATLEPKIGIELVSWNPYAFWRFKTTSTECPICREHYETGCVSCLSDTTTKINFECLISQSKCGHSFHKHCIDKWVQSKGKFCLCPVCSTPYETSVDDLHKTDSWQKLITRKNK</sequence>
<evidence type="ECO:0000256" key="8">
    <source>
        <dbReference type="PROSITE-ProRule" id="PRU00175"/>
    </source>
</evidence>
<dbReference type="InterPro" id="IPR051031">
    <property type="entry name" value="RING-box_E3_Ubiquitin_Ligase"/>
</dbReference>
<keyword evidence="5 8" id="KW-0863">Zinc-finger</keyword>
<dbReference type="EMBL" id="KY684109">
    <property type="protein sequence ID" value="ARF11577.1"/>
    <property type="molecule type" value="Genomic_DNA"/>
</dbReference>
<dbReference type="Gene3D" id="3.30.40.10">
    <property type="entry name" value="Zinc/RING finger domain, C3HC4 (zinc finger)"/>
    <property type="match status" value="1"/>
</dbReference>
<evidence type="ECO:0000256" key="7">
    <source>
        <dbReference type="ARBA" id="ARBA00022833"/>
    </source>
</evidence>
<accession>A0A1V0SIM4</accession>
<comment type="subcellular location">
    <subcellularLocation>
        <location evidence="1">Cytoplasm</location>
    </subcellularLocation>
</comment>
<evidence type="ECO:0000259" key="9">
    <source>
        <dbReference type="PROSITE" id="PS50089"/>
    </source>
</evidence>
<dbReference type="InterPro" id="IPR001841">
    <property type="entry name" value="Znf_RING"/>
</dbReference>
<evidence type="ECO:0000256" key="6">
    <source>
        <dbReference type="ARBA" id="ARBA00022786"/>
    </source>
</evidence>
<dbReference type="InterPro" id="IPR024766">
    <property type="entry name" value="Znf_RING_H2"/>
</dbReference>
<evidence type="ECO:0000256" key="3">
    <source>
        <dbReference type="ARBA" id="ARBA00022490"/>
    </source>
</evidence>
<organism evidence="10">
    <name type="scientific">Klosneuvirus KNV1</name>
    <dbReference type="NCBI Taxonomy" id="1977640"/>
    <lineage>
        <taxon>Viruses</taxon>
        <taxon>Varidnaviria</taxon>
        <taxon>Bamfordvirae</taxon>
        <taxon>Nucleocytoviricota</taxon>
        <taxon>Megaviricetes</taxon>
        <taxon>Imitervirales</taxon>
        <taxon>Mimiviridae</taxon>
        <taxon>Klosneuvirinae</taxon>
        <taxon>Klosneuvirus</taxon>
    </lineage>
</organism>